<organism evidence="1 2">
    <name type="scientific">Flavisolibacter ginsengisoli DSM 18119</name>
    <dbReference type="NCBI Taxonomy" id="1121884"/>
    <lineage>
        <taxon>Bacteria</taxon>
        <taxon>Pseudomonadati</taxon>
        <taxon>Bacteroidota</taxon>
        <taxon>Chitinophagia</taxon>
        <taxon>Chitinophagales</taxon>
        <taxon>Chitinophagaceae</taxon>
        <taxon>Flavisolibacter</taxon>
    </lineage>
</organism>
<dbReference type="Pfam" id="PF12771">
    <property type="entry name" value="SusD-like_2"/>
    <property type="match status" value="1"/>
</dbReference>
<keyword evidence="2" id="KW-1185">Reference proteome</keyword>
<dbReference type="InterPro" id="IPR041662">
    <property type="entry name" value="SusD-like_2"/>
</dbReference>
<reference evidence="1 2" key="1">
    <citation type="submission" date="2016-11" db="EMBL/GenBank/DDBJ databases">
        <authorList>
            <person name="Jaros S."/>
            <person name="Januszkiewicz K."/>
            <person name="Wedrychowicz H."/>
        </authorList>
    </citation>
    <scope>NUCLEOTIDE SEQUENCE [LARGE SCALE GENOMIC DNA]</scope>
    <source>
        <strain evidence="1 2">DSM 18119</strain>
    </source>
</reference>
<proteinExistence type="predicted"/>
<dbReference type="PROSITE" id="PS51257">
    <property type="entry name" value="PROKAR_LIPOPROTEIN"/>
    <property type="match status" value="1"/>
</dbReference>
<dbReference type="Proteomes" id="UP000184048">
    <property type="component" value="Unassembled WGS sequence"/>
</dbReference>
<gene>
    <name evidence="1" type="ORF">SAMN02745131_03117</name>
</gene>
<evidence type="ECO:0000313" key="1">
    <source>
        <dbReference type="EMBL" id="SHF62189.1"/>
    </source>
</evidence>
<dbReference type="SUPFAM" id="SSF48452">
    <property type="entry name" value="TPR-like"/>
    <property type="match status" value="1"/>
</dbReference>
<dbReference type="InterPro" id="IPR011990">
    <property type="entry name" value="TPR-like_helical_dom_sf"/>
</dbReference>
<name>A0A1M5D576_9BACT</name>
<dbReference type="STRING" id="1121884.SAMN02745131_03117"/>
<dbReference type="Gene3D" id="1.25.40.390">
    <property type="match status" value="1"/>
</dbReference>
<accession>A0A1M5D576</accession>
<dbReference type="EMBL" id="FQUU01000014">
    <property type="protein sequence ID" value="SHF62189.1"/>
    <property type="molecule type" value="Genomic_DNA"/>
</dbReference>
<keyword evidence="1" id="KW-0449">Lipoprotein</keyword>
<sequence length="497" mass="54622">MKTRSYKVLFIAGILALLFTTSCKKQLDINQNPNVPAVANGTPSVVFPAAVFGTAAGVGGEFGIIGAIWGQYVTQSAFSNQYKTIDAYQLGTADYNRGYRNMFANGLKNYQFVLDKSKETQNWNFYLMAATMKAYTTQVLVDLYDQIPYTEALQGTANLTPKFDDGYSIYQDLLKLLDTALAKPLNPGILTPADKSADLVFKGNLDNWTRFANSMKMKLFLRMINAKPQEAQAGIEKLYADGAKFLNTDAALTGFTNVKDKDNPMYEQNIRSLNTPDNLRASYTFTSFLIANNDPRAKYFFGTPAPTAIHQGDYTGTNSSYKTATVLVQRPDDPVVFMSAAESYFMQAESRERYFGGDGAKALYDQGVLAAFAETGNDGSAFIAPGGAYEYPSGSLEEKIMAISTQKWVACAYGVHYLEGFFEKNRTGYPKTSAVYSELDNNTVNPAYVPGEFVTSKNSVLGPGQLPKRLVFPLLETQANPNAPALVPITTPVWWAL</sequence>
<dbReference type="AlphaFoldDB" id="A0A1M5D576"/>
<dbReference type="RefSeq" id="WP_084080151.1">
    <property type="nucleotide sequence ID" value="NZ_FQUU01000014.1"/>
</dbReference>
<protein>
    <submittedName>
        <fullName evidence="1">Susd and RagB outer membrane lipoprotein</fullName>
    </submittedName>
</protein>
<evidence type="ECO:0000313" key="2">
    <source>
        <dbReference type="Proteomes" id="UP000184048"/>
    </source>
</evidence>
<dbReference type="OrthoDB" id="614457at2"/>